<evidence type="ECO:0000313" key="1">
    <source>
        <dbReference type="EMBL" id="MPM61191.1"/>
    </source>
</evidence>
<dbReference type="EMBL" id="VSSQ01018204">
    <property type="protein sequence ID" value="MPM61191.1"/>
    <property type="molecule type" value="Genomic_DNA"/>
</dbReference>
<sequence>MESDIKNLLNAQNVACNTGHDDASFSIDEGIQHFFLNLAVADIFRSRFGITGIAQQRQYFSFADIRNFAVIGPIHRGCALIKLEVACIDDTAFFRLHTDPYRIRDGMRCSEEPDAGVFEFNFSVLIDDVVILKACSQSG</sequence>
<dbReference type="AlphaFoldDB" id="A0A645B976"/>
<protein>
    <submittedName>
        <fullName evidence="1">Uncharacterized protein</fullName>
    </submittedName>
</protein>
<comment type="caution">
    <text evidence="1">The sequence shown here is derived from an EMBL/GenBank/DDBJ whole genome shotgun (WGS) entry which is preliminary data.</text>
</comment>
<name>A0A645B976_9ZZZZ</name>
<gene>
    <name evidence="1" type="ORF">SDC9_108047</name>
</gene>
<reference evidence="1" key="1">
    <citation type="submission" date="2019-08" db="EMBL/GenBank/DDBJ databases">
        <authorList>
            <person name="Kucharzyk K."/>
            <person name="Murdoch R.W."/>
            <person name="Higgins S."/>
            <person name="Loffler F."/>
        </authorList>
    </citation>
    <scope>NUCLEOTIDE SEQUENCE</scope>
</reference>
<accession>A0A645B976</accession>
<organism evidence="1">
    <name type="scientific">bioreactor metagenome</name>
    <dbReference type="NCBI Taxonomy" id="1076179"/>
    <lineage>
        <taxon>unclassified sequences</taxon>
        <taxon>metagenomes</taxon>
        <taxon>ecological metagenomes</taxon>
    </lineage>
</organism>
<proteinExistence type="predicted"/>